<dbReference type="InterPro" id="IPR051829">
    <property type="entry name" value="Multiheme_Cytochr_ET"/>
</dbReference>
<keyword evidence="5" id="KW-1185">Reference proteome</keyword>
<reference evidence="4 5" key="1">
    <citation type="submission" date="2018-09" db="EMBL/GenBank/DDBJ databases">
        <authorList>
            <person name="Zhu H."/>
        </authorList>
    </citation>
    <scope>NUCLEOTIDE SEQUENCE [LARGE SCALE GENOMIC DNA]</scope>
    <source>
        <strain evidence="4 5">K2R01-6</strain>
    </source>
</reference>
<evidence type="ECO:0000256" key="1">
    <source>
        <dbReference type="ARBA" id="ARBA00022729"/>
    </source>
</evidence>
<evidence type="ECO:0000313" key="4">
    <source>
        <dbReference type="EMBL" id="RJF93171.1"/>
    </source>
</evidence>
<gene>
    <name evidence="4" type="ORF">D3876_02065</name>
</gene>
<dbReference type="PANTHER" id="PTHR35038">
    <property type="entry name" value="DISSIMILATORY SULFITE REDUCTASE SIRA"/>
    <property type="match status" value="1"/>
</dbReference>
<dbReference type="OrthoDB" id="257578at2"/>
<keyword evidence="2" id="KW-0472">Membrane</keyword>
<proteinExistence type="predicted"/>
<dbReference type="InterPro" id="IPR023155">
    <property type="entry name" value="Cyt_c-552/4"/>
</dbReference>
<keyword evidence="1" id="KW-0732">Signal</keyword>
<dbReference type="RefSeq" id="WP_119759449.1">
    <property type="nucleotide sequence ID" value="NZ_QYUM01000002.1"/>
</dbReference>
<keyword evidence="2" id="KW-0812">Transmembrane</keyword>
<evidence type="ECO:0000313" key="5">
    <source>
        <dbReference type="Proteomes" id="UP000286100"/>
    </source>
</evidence>
<sequence length="465" mass="48751">MGAGGTIADRMLGFALLAVIAAMALVALGIGLSPSTPPADAQAPAKGVHLGVASCSGSTCHGRQEADGKIVRQDELMRWQEPSTPGGAHSRAFSILSNARSQQIASRLGIGAATSAPMCLGCHSAPASQRGPRFQTGDGVGCESCHGGASGWIAAHYSVGASHRRNVSLGMVPLENPRARASVCLDCHFGSADEGQFVNHRIMAAGHPRISFELDLFSTLQQHHDEDADYAQRKGRSNNVRFWAVGQAMALDRALGLYANPGLGQEGVFPEFYFFDCHTCHRRIYDGEAAVKTGVRNPARPIPEGMPAFNDENMIMLSAAARVAAPGLAQRFDADSRAFHAALAQNRGAAVAAAGKLRASANALADAFSGAGFGRAQTFQIIETIAGEAINPRYTDYEGSVQAVMAVDTLLNALVNSGAVSNGAAGAIRPDINAAYAAVKDPNAYKPIEFRRSLGSAVRTIRTLK</sequence>
<feature type="transmembrane region" description="Helical" evidence="2">
    <location>
        <begin position="12"/>
        <end position="32"/>
    </location>
</feature>
<dbReference type="Pfam" id="PF13435">
    <property type="entry name" value="Cytochrome_C554"/>
    <property type="match status" value="1"/>
</dbReference>
<evidence type="ECO:0000256" key="2">
    <source>
        <dbReference type="SAM" id="Phobius"/>
    </source>
</evidence>
<evidence type="ECO:0000259" key="3">
    <source>
        <dbReference type="Pfam" id="PF13435"/>
    </source>
</evidence>
<dbReference type="EMBL" id="QYUM01000002">
    <property type="protein sequence ID" value="RJF93171.1"/>
    <property type="molecule type" value="Genomic_DNA"/>
</dbReference>
<dbReference type="InterPro" id="IPR036280">
    <property type="entry name" value="Multihaem_cyt_sf"/>
</dbReference>
<dbReference type="GO" id="GO:0016491">
    <property type="term" value="F:oxidoreductase activity"/>
    <property type="evidence" value="ECO:0007669"/>
    <property type="project" value="TreeGrafter"/>
</dbReference>
<protein>
    <recommendedName>
        <fullName evidence="3">Cytochrome c-552/4 domain-containing protein</fullName>
    </recommendedName>
</protein>
<dbReference type="PANTHER" id="PTHR35038:SF6">
    <property type="entry name" value="SURFACE LOCALIZED DECAHEME CYTOCHROME C LIPOPROTEIN"/>
    <property type="match status" value="1"/>
</dbReference>
<dbReference type="AlphaFoldDB" id="A0A418WPL4"/>
<comment type="caution">
    <text evidence="4">The sequence shown here is derived from an EMBL/GenBank/DDBJ whole genome shotgun (WGS) entry which is preliminary data.</text>
</comment>
<name>A0A418WPL4_9SPHN</name>
<dbReference type="Gene3D" id="1.10.1130.10">
    <property type="entry name" value="Flavocytochrome C3, Chain A"/>
    <property type="match status" value="1"/>
</dbReference>
<organism evidence="4 5">
    <name type="scientific">Sphingomonas cavernae</name>
    <dbReference type="NCBI Taxonomy" id="2320861"/>
    <lineage>
        <taxon>Bacteria</taxon>
        <taxon>Pseudomonadati</taxon>
        <taxon>Pseudomonadota</taxon>
        <taxon>Alphaproteobacteria</taxon>
        <taxon>Sphingomonadales</taxon>
        <taxon>Sphingomonadaceae</taxon>
        <taxon>Sphingomonas</taxon>
    </lineage>
</organism>
<keyword evidence="2" id="KW-1133">Transmembrane helix</keyword>
<accession>A0A418WPL4</accession>
<dbReference type="Proteomes" id="UP000286100">
    <property type="component" value="Unassembled WGS sequence"/>
</dbReference>
<dbReference type="SUPFAM" id="SSF48695">
    <property type="entry name" value="Multiheme cytochromes"/>
    <property type="match status" value="1"/>
</dbReference>
<feature type="domain" description="Cytochrome c-552/4" evidence="3">
    <location>
        <begin position="87"/>
        <end position="147"/>
    </location>
</feature>